<evidence type="ECO:0000313" key="2">
    <source>
        <dbReference type="EMBL" id="CAH0392593.1"/>
    </source>
</evidence>
<dbReference type="InterPro" id="IPR001810">
    <property type="entry name" value="F-box_dom"/>
</dbReference>
<sequence length="375" mass="42422">MDDVMDEICARLKIRDLLNVGLVCKRWHAAMSRELARRGRPERALIPDPSDRRLAEANFHVLDFLSDRPHVSILFVGPSKRERENSMKNAELTILNRYGGYLHKHVVAVGVDQCVEDQSDIKSCQGLLGPANGILGLFLPLSRNFRINVDVIDLNYHGYWNADTDYNNRSFLQNLLPENKAEKSTLLIFARPHTDSGGVLRCIKANCPARTYSLWGGSFDDDLLFMPPLGRRSRHGIREAAFVGVNIYGPNIQSWSTVIDCRIHERQFNERLLRFRDALALRRHTIGLACGPRYVENFVSEVTDYIKNGTLIMGAVKSVFPTIPFIGAFNYGYHAHFGVDSESDDPNQNLSTEMSLSLLIITYDHCGTIDQDVEN</sequence>
<dbReference type="EMBL" id="OU963867">
    <property type="protein sequence ID" value="CAH0392593.1"/>
    <property type="molecule type" value="Genomic_DNA"/>
</dbReference>
<dbReference type="Gene3D" id="1.20.1280.50">
    <property type="match status" value="1"/>
</dbReference>
<reference evidence="2" key="1">
    <citation type="submission" date="2021-12" db="EMBL/GenBank/DDBJ databases">
        <authorList>
            <person name="King R."/>
        </authorList>
    </citation>
    <scope>NUCLEOTIDE SEQUENCE</scope>
</reference>
<dbReference type="InterPro" id="IPR036047">
    <property type="entry name" value="F-box-like_dom_sf"/>
</dbReference>
<dbReference type="Proteomes" id="UP001152759">
    <property type="component" value="Chromosome 6"/>
</dbReference>
<feature type="domain" description="F-box" evidence="1">
    <location>
        <begin position="3"/>
        <end position="35"/>
    </location>
</feature>
<dbReference type="CDD" id="cd09917">
    <property type="entry name" value="F-box_SF"/>
    <property type="match status" value="1"/>
</dbReference>
<protein>
    <recommendedName>
        <fullName evidence="1">F-box domain-containing protein</fullName>
    </recommendedName>
</protein>
<evidence type="ECO:0000313" key="3">
    <source>
        <dbReference type="Proteomes" id="UP001152759"/>
    </source>
</evidence>
<proteinExistence type="predicted"/>
<keyword evidence="3" id="KW-1185">Reference proteome</keyword>
<gene>
    <name evidence="2" type="ORF">BEMITA_LOCUS11096</name>
</gene>
<accession>A0A9P0F7P4</accession>
<organism evidence="2 3">
    <name type="scientific">Bemisia tabaci</name>
    <name type="common">Sweetpotato whitefly</name>
    <name type="synonym">Aleurodes tabaci</name>
    <dbReference type="NCBI Taxonomy" id="7038"/>
    <lineage>
        <taxon>Eukaryota</taxon>
        <taxon>Metazoa</taxon>
        <taxon>Ecdysozoa</taxon>
        <taxon>Arthropoda</taxon>
        <taxon>Hexapoda</taxon>
        <taxon>Insecta</taxon>
        <taxon>Pterygota</taxon>
        <taxon>Neoptera</taxon>
        <taxon>Paraneoptera</taxon>
        <taxon>Hemiptera</taxon>
        <taxon>Sternorrhyncha</taxon>
        <taxon>Aleyrodoidea</taxon>
        <taxon>Aleyrodidae</taxon>
        <taxon>Aleyrodinae</taxon>
        <taxon>Bemisia</taxon>
    </lineage>
</organism>
<name>A0A9P0F7P4_BEMTA</name>
<dbReference type="SUPFAM" id="SSF81383">
    <property type="entry name" value="F-box domain"/>
    <property type="match status" value="1"/>
</dbReference>
<dbReference type="AlphaFoldDB" id="A0A9P0F7P4"/>
<evidence type="ECO:0000259" key="1">
    <source>
        <dbReference type="Pfam" id="PF12937"/>
    </source>
</evidence>
<dbReference type="Pfam" id="PF12937">
    <property type="entry name" value="F-box-like"/>
    <property type="match status" value="1"/>
</dbReference>